<feature type="signal peptide" evidence="1">
    <location>
        <begin position="1"/>
        <end position="20"/>
    </location>
</feature>
<dbReference type="InterPro" id="IPR051918">
    <property type="entry name" value="STPP_CPPED1"/>
</dbReference>
<sequence length="377" mass="42830">MFSKYFLLLALIITTAESFGADLFKIAPYSLKNTNGHMLLNFQLNEDKKLSIEDGVKLINERDYKKDVHYQIELSLVDCGVTKDLRIKDNNEIIFSKNFTQPACASTPAESEYVFGFISDTQQYTQRHEAVAKVIAYHHALEPLQFIINGGDVVQNGQKEEEWIEYFKGGSAYLMDIPQIAAIGNHDYRGQEDKALPKYFQKYMRWTGTPTNGNLFFEMPGLQLVIWNSNSSDLTSAQETEMWAWLEEKMKIARKSGTPLILATHFPVFSSSLNRFTSASVRKLKSHLVPLAEKYGIKLILSGHTHMFERSYKDGVNYLVAGPAGGRANSPSMTNKYQQSFDSSALTFTKIKYSNKTLKLETFNQDNALIDQLFINL</sequence>
<dbReference type="SUPFAM" id="SSF56300">
    <property type="entry name" value="Metallo-dependent phosphatases"/>
    <property type="match status" value="1"/>
</dbReference>
<evidence type="ECO:0000259" key="2">
    <source>
        <dbReference type="Pfam" id="PF00149"/>
    </source>
</evidence>
<proteinExistence type="predicted"/>
<dbReference type="PANTHER" id="PTHR43143">
    <property type="entry name" value="METALLOPHOSPHOESTERASE, CALCINEURIN SUPERFAMILY"/>
    <property type="match status" value="1"/>
</dbReference>
<accession>A0ABU5VUT7</accession>
<feature type="domain" description="Calcineurin-like phosphoesterase" evidence="2">
    <location>
        <begin position="115"/>
        <end position="307"/>
    </location>
</feature>
<keyword evidence="1" id="KW-0732">Signal</keyword>
<evidence type="ECO:0000256" key="1">
    <source>
        <dbReference type="SAM" id="SignalP"/>
    </source>
</evidence>
<name>A0ABU5VUT7_9BACT</name>
<dbReference type="InterPro" id="IPR004843">
    <property type="entry name" value="Calcineurin-like_PHP"/>
</dbReference>
<evidence type="ECO:0000313" key="4">
    <source>
        <dbReference type="Proteomes" id="UP001302274"/>
    </source>
</evidence>
<dbReference type="Gene3D" id="3.60.21.10">
    <property type="match status" value="1"/>
</dbReference>
<organism evidence="3 4">
    <name type="scientific">Bacteriovorax antarcticus</name>
    <dbReference type="NCBI Taxonomy" id="3088717"/>
    <lineage>
        <taxon>Bacteria</taxon>
        <taxon>Pseudomonadati</taxon>
        <taxon>Bdellovibrionota</taxon>
        <taxon>Bacteriovoracia</taxon>
        <taxon>Bacteriovoracales</taxon>
        <taxon>Bacteriovoracaceae</taxon>
        <taxon>Bacteriovorax</taxon>
    </lineage>
</organism>
<protein>
    <submittedName>
        <fullName evidence="3">Metallophosphoesterase</fullName>
    </submittedName>
</protein>
<reference evidence="3 4" key="1">
    <citation type="submission" date="2023-11" db="EMBL/GenBank/DDBJ databases">
        <title>A Novel Polar Bacteriovorax (B. antarcticus) Isolated from the Biocrust in Antarctica.</title>
        <authorList>
            <person name="Mun W."/>
            <person name="Choi S.Y."/>
            <person name="Mitchell R.J."/>
        </authorList>
    </citation>
    <scope>NUCLEOTIDE SEQUENCE [LARGE SCALE GENOMIC DNA]</scope>
    <source>
        <strain evidence="3 4">PP10</strain>
    </source>
</reference>
<comment type="caution">
    <text evidence="3">The sequence shown here is derived from an EMBL/GenBank/DDBJ whole genome shotgun (WGS) entry which is preliminary data.</text>
</comment>
<dbReference type="Pfam" id="PF00149">
    <property type="entry name" value="Metallophos"/>
    <property type="match status" value="1"/>
</dbReference>
<dbReference type="InterPro" id="IPR029052">
    <property type="entry name" value="Metallo-depent_PP-like"/>
</dbReference>
<dbReference type="EMBL" id="JAYGJQ010000002">
    <property type="protein sequence ID" value="MEA9356816.1"/>
    <property type="molecule type" value="Genomic_DNA"/>
</dbReference>
<feature type="chain" id="PRO_5045175954" evidence="1">
    <location>
        <begin position="21"/>
        <end position="377"/>
    </location>
</feature>
<dbReference type="PANTHER" id="PTHR43143:SF1">
    <property type="entry name" value="SERINE_THREONINE-PROTEIN PHOSPHATASE CPPED1"/>
    <property type="match status" value="1"/>
</dbReference>
<dbReference type="RefSeq" id="WP_323576712.1">
    <property type="nucleotide sequence ID" value="NZ_JAYGJQ010000002.1"/>
</dbReference>
<keyword evidence="4" id="KW-1185">Reference proteome</keyword>
<dbReference type="Proteomes" id="UP001302274">
    <property type="component" value="Unassembled WGS sequence"/>
</dbReference>
<evidence type="ECO:0000313" key="3">
    <source>
        <dbReference type="EMBL" id="MEA9356816.1"/>
    </source>
</evidence>
<gene>
    <name evidence="3" type="ORF">SHI21_11395</name>
</gene>